<reference evidence="3" key="1">
    <citation type="submission" date="2024-07" db="EMBL/GenBank/DDBJ databases">
        <authorList>
            <person name="Yu S.T."/>
        </authorList>
    </citation>
    <scope>NUCLEOTIDE SEQUENCE</scope>
    <source>
        <strain evidence="3">R41</strain>
    </source>
</reference>
<evidence type="ECO:0000259" key="2">
    <source>
        <dbReference type="PROSITE" id="PS50921"/>
    </source>
</evidence>
<sequence length="123" mass="13146">MPSDETASMPEAPTGAPGGAPPFSTRDHTVTLMDAMRAVLAMIDDLEALRTENRQLKEALEGRALIERAKGILMARRGCDEATAFQMLVALSREQHRKVRAVAADFAEGFGTGGVDVGVHPLT</sequence>
<dbReference type="RefSeq" id="WP_369250378.1">
    <property type="nucleotide sequence ID" value="NZ_CP163443.1"/>
</dbReference>
<name>A0AB39RQ07_9ACTN</name>
<evidence type="ECO:0000313" key="3">
    <source>
        <dbReference type="EMBL" id="XDQ57309.1"/>
    </source>
</evidence>
<accession>A0AB39RQ07</accession>
<dbReference type="InterPro" id="IPR011006">
    <property type="entry name" value="CheY-like_superfamily"/>
</dbReference>
<dbReference type="Gene3D" id="1.10.10.10">
    <property type="entry name" value="Winged helix-like DNA-binding domain superfamily/Winged helix DNA-binding domain"/>
    <property type="match status" value="1"/>
</dbReference>
<dbReference type="AlphaFoldDB" id="A0AB39RQ07"/>
<dbReference type="SUPFAM" id="SSF52172">
    <property type="entry name" value="CheY-like"/>
    <property type="match status" value="1"/>
</dbReference>
<organism evidence="3">
    <name type="scientific">Streptomyces sp. R41</name>
    <dbReference type="NCBI Taxonomy" id="3238632"/>
    <lineage>
        <taxon>Bacteria</taxon>
        <taxon>Bacillati</taxon>
        <taxon>Actinomycetota</taxon>
        <taxon>Actinomycetes</taxon>
        <taxon>Kitasatosporales</taxon>
        <taxon>Streptomycetaceae</taxon>
        <taxon>Streptomyces</taxon>
    </lineage>
</organism>
<dbReference type="SMART" id="SM01012">
    <property type="entry name" value="ANTAR"/>
    <property type="match status" value="1"/>
</dbReference>
<gene>
    <name evidence="3" type="ORF">AB5J53_39330</name>
</gene>
<dbReference type="GO" id="GO:0003723">
    <property type="term" value="F:RNA binding"/>
    <property type="evidence" value="ECO:0007669"/>
    <property type="project" value="InterPro"/>
</dbReference>
<dbReference type="InterPro" id="IPR036388">
    <property type="entry name" value="WH-like_DNA-bd_sf"/>
</dbReference>
<dbReference type="InterPro" id="IPR005561">
    <property type="entry name" value="ANTAR"/>
</dbReference>
<dbReference type="Pfam" id="PF03861">
    <property type="entry name" value="ANTAR"/>
    <property type="match status" value="1"/>
</dbReference>
<dbReference type="PROSITE" id="PS50921">
    <property type="entry name" value="ANTAR"/>
    <property type="match status" value="1"/>
</dbReference>
<feature type="domain" description="ANTAR" evidence="2">
    <location>
        <begin position="46"/>
        <end position="107"/>
    </location>
</feature>
<protein>
    <submittedName>
        <fullName evidence="3">ANTAR domain-containing response regulator</fullName>
    </submittedName>
</protein>
<dbReference type="EMBL" id="CP163443">
    <property type="protein sequence ID" value="XDQ57309.1"/>
    <property type="molecule type" value="Genomic_DNA"/>
</dbReference>
<proteinExistence type="predicted"/>
<evidence type="ECO:0000256" key="1">
    <source>
        <dbReference type="SAM" id="MobiDB-lite"/>
    </source>
</evidence>
<feature type="region of interest" description="Disordered" evidence="1">
    <location>
        <begin position="1"/>
        <end position="27"/>
    </location>
</feature>